<feature type="region of interest" description="Disordered" evidence="1">
    <location>
        <begin position="96"/>
        <end position="149"/>
    </location>
</feature>
<dbReference type="VEuPathDB" id="ToxoDB:cyc_00699"/>
<evidence type="ECO:0000313" key="3">
    <source>
        <dbReference type="Proteomes" id="UP000095192"/>
    </source>
</evidence>
<feature type="compositionally biased region" description="Low complexity" evidence="1">
    <location>
        <begin position="98"/>
        <end position="107"/>
    </location>
</feature>
<keyword evidence="3" id="KW-1185">Reference proteome</keyword>
<proteinExistence type="predicted"/>
<dbReference type="Proteomes" id="UP000095192">
    <property type="component" value="Unassembled WGS sequence"/>
</dbReference>
<feature type="region of interest" description="Disordered" evidence="1">
    <location>
        <begin position="726"/>
        <end position="759"/>
    </location>
</feature>
<feature type="region of interest" description="Disordered" evidence="1">
    <location>
        <begin position="618"/>
        <end position="661"/>
    </location>
</feature>
<organism evidence="2 3">
    <name type="scientific">Cyclospora cayetanensis</name>
    <dbReference type="NCBI Taxonomy" id="88456"/>
    <lineage>
        <taxon>Eukaryota</taxon>
        <taxon>Sar</taxon>
        <taxon>Alveolata</taxon>
        <taxon>Apicomplexa</taxon>
        <taxon>Conoidasida</taxon>
        <taxon>Coccidia</taxon>
        <taxon>Eucoccidiorida</taxon>
        <taxon>Eimeriorina</taxon>
        <taxon>Eimeriidae</taxon>
        <taxon>Cyclospora</taxon>
    </lineage>
</organism>
<protein>
    <recommendedName>
        <fullName evidence="4">RAP domain-containing protein</fullName>
    </recommendedName>
</protein>
<sequence>MAFPRRGPSLRLLDGRNQQCLLLPHRKALLGGRPHSRGLVAPPKLLRAHRTDLTIRRSWVLPASAASPAEPSSSGSSEGPALCSRRFFVCASPAQSCEIPPEESSPGTPGGGHSDSARASEGLSEALAQSKPPKDPHGGPPKRPPPPPRVQALHRIQALVETQLRGQRLPPAEEEAEYLLGSDEGIGAVVLEGEGPLGAPTGGLLPLTPLRKGEAEWPPKGASKGASRRSSAACRELLQRWRQAADDICRFSGRMHPKELLEVLRLLAVARRRDPQLLLAVTQALQQQAPDQPLSRLQVEPEWHAKNQQQRGVEALSVMQTVMLLRHLQILDFTCVPLVLRALSHLDRSLTLAAQTRMQLCKLQQTQGTPLQHDAELQGGHCFAEDDFEVLAPGAAVDAAGGKSAAEFVPAGGAAEDALSDQAAICAETPEADAWKTRYALHAVGVSLLSSSLVSLSAAANQLAPRSCKASARLIALLEALAIHRASAFNAPQTVSLGLNCVALGRTSLPLLRCLIKRTEELLPFFSFPLLTLQLNSLTRLLQINSRVLLQQQVQQRHRERQHRTLQREPQQVQEAESQINMHNLSQLWARLRDLLHDHILAAQEAYDASLKQYMRPQDGAAEKPEKQRSFPLSEVTAPSPQGDAEERHPRDTYPNLPPVKPHELKNVVNALNSFARLAHLGFVSLRDVSSEASAAAAVAAAAAAAAADQMVPTIDAAACTYGSSEQQHAQRQQHGAEAATAEAAAAASGEKDELQRWQTSRARLSSVVECTGSFRMRGVEMGPADRRSSSSIYGLFHRAILLLVQEQHHLDPQSLSNAVNAFAKARLQGWPCRGINSRSSKQSDRDIFAVGGSICLRHARYVAQLIPRMIEVAPGFNWQHVSMTLNGLAYLRWKDDGLLQAFWRVLRERSLHLMGAQATTNIIHAMGSFGYRNSEMMRKIAASNWVPAQLPELTTQGKYKSVAVASTPAPTCIAMVCSGGGEGGKGAASNGKRSVVCLCLTPLSGLTNILFSLVVLDCVTSKGRNVYNRLYDSNGNFLLHALQQQQRHLERQGGHRGRTSIAKHVMQLNGAAVPAAIVRQPPDVFKPYEQLDEGHKFLAALLTTRTLMFYPGKPSGMHLQVAATLRSMGLHAQHEVILDPYVIDILIQSGSSYKRRRKQHAS</sequence>
<feature type="compositionally biased region" description="Low complexity" evidence="1">
    <location>
        <begin position="737"/>
        <end position="748"/>
    </location>
</feature>
<dbReference type="AlphaFoldDB" id="A0A1D3CRA8"/>
<accession>A0A1D3CRA8</accession>
<comment type="caution">
    <text evidence="2">The sequence shown here is derived from an EMBL/GenBank/DDBJ whole genome shotgun (WGS) entry which is preliminary data.</text>
</comment>
<dbReference type="VEuPathDB" id="ToxoDB:LOC113147589"/>
<gene>
    <name evidence="2" type="ORF">cyc_00699</name>
</gene>
<evidence type="ECO:0000313" key="2">
    <source>
        <dbReference type="EMBL" id="OEH73737.1"/>
    </source>
</evidence>
<reference evidence="2 3" key="1">
    <citation type="journal article" date="2016" name="BMC Genomics">
        <title>Comparative genomics reveals Cyclospora cayetanensis possesses coccidia-like metabolism and invasion components but unique surface antigens.</title>
        <authorList>
            <person name="Liu S."/>
            <person name="Wang L."/>
            <person name="Zheng H."/>
            <person name="Xu Z."/>
            <person name="Roellig D.M."/>
            <person name="Li N."/>
            <person name="Frace M.A."/>
            <person name="Tang K."/>
            <person name="Arrowood M.J."/>
            <person name="Moss D.M."/>
            <person name="Zhang L."/>
            <person name="Feng Y."/>
            <person name="Xiao L."/>
        </authorList>
    </citation>
    <scope>NUCLEOTIDE SEQUENCE [LARGE SCALE GENOMIC DNA]</scope>
    <source>
        <strain evidence="2 3">CHN_HEN01</strain>
    </source>
</reference>
<feature type="compositionally biased region" description="Pro residues" evidence="1">
    <location>
        <begin position="138"/>
        <end position="149"/>
    </location>
</feature>
<name>A0A1D3CRA8_9EIME</name>
<evidence type="ECO:0000256" key="1">
    <source>
        <dbReference type="SAM" id="MobiDB-lite"/>
    </source>
</evidence>
<evidence type="ECO:0008006" key="4">
    <source>
        <dbReference type="Google" id="ProtNLM"/>
    </source>
</evidence>
<dbReference type="EMBL" id="JROU02002250">
    <property type="protein sequence ID" value="OEH73737.1"/>
    <property type="molecule type" value="Genomic_DNA"/>
</dbReference>
<dbReference type="InParanoid" id="A0A1D3CRA8"/>